<dbReference type="InterPro" id="IPR034804">
    <property type="entry name" value="SQR/QFR_C/D"/>
</dbReference>
<dbReference type="PANTHER" id="PTHR38409:SF1">
    <property type="entry name" value="MITOCHONDRIAL ADAPTER PROTEIN MCP1"/>
    <property type="match status" value="1"/>
</dbReference>
<organism evidence="3 4">
    <name type="scientific">Blyttiomyces helicus</name>
    <dbReference type="NCBI Taxonomy" id="388810"/>
    <lineage>
        <taxon>Eukaryota</taxon>
        <taxon>Fungi</taxon>
        <taxon>Fungi incertae sedis</taxon>
        <taxon>Chytridiomycota</taxon>
        <taxon>Chytridiomycota incertae sedis</taxon>
        <taxon>Chytridiomycetes</taxon>
        <taxon>Chytridiomycetes incertae sedis</taxon>
        <taxon>Blyttiomyces</taxon>
    </lineage>
</organism>
<dbReference type="Pfam" id="PF07950">
    <property type="entry name" value="MCP1_TM"/>
    <property type="match status" value="1"/>
</dbReference>
<dbReference type="GO" id="GO:0055088">
    <property type="term" value="P:lipid homeostasis"/>
    <property type="evidence" value="ECO:0007669"/>
    <property type="project" value="InterPro"/>
</dbReference>
<dbReference type="InterPro" id="IPR012472">
    <property type="entry name" value="MCP1_TM"/>
</dbReference>
<name>A0A4P9W9F8_9FUNG</name>
<keyword evidence="1" id="KW-1133">Transmembrane helix</keyword>
<dbReference type="OrthoDB" id="10259513at2759"/>
<gene>
    <name evidence="3" type="ORF">BDK51DRAFT_38363</name>
</gene>
<dbReference type="InterPro" id="IPR039960">
    <property type="entry name" value="MCP1"/>
</dbReference>
<feature type="transmembrane region" description="Helical" evidence="1">
    <location>
        <begin position="123"/>
        <end position="144"/>
    </location>
</feature>
<keyword evidence="1" id="KW-0472">Membrane</keyword>
<dbReference type="GO" id="GO:0016020">
    <property type="term" value="C:membrane"/>
    <property type="evidence" value="ECO:0007669"/>
    <property type="project" value="InterPro"/>
</dbReference>
<protein>
    <recommendedName>
        <fullName evidence="2">Mitochondrial adapter protein MCP1 transmembrane domain-containing protein</fullName>
    </recommendedName>
</protein>
<reference evidence="4" key="1">
    <citation type="journal article" date="2018" name="Nat. Microbiol.">
        <title>Leveraging single-cell genomics to expand the fungal tree of life.</title>
        <authorList>
            <person name="Ahrendt S.R."/>
            <person name="Quandt C.A."/>
            <person name="Ciobanu D."/>
            <person name="Clum A."/>
            <person name="Salamov A."/>
            <person name="Andreopoulos B."/>
            <person name="Cheng J.F."/>
            <person name="Woyke T."/>
            <person name="Pelin A."/>
            <person name="Henrissat B."/>
            <person name="Reynolds N.K."/>
            <person name="Benny G.L."/>
            <person name="Smith M.E."/>
            <person name="James T.Y."/>
            <person name="Grigoriev I.V."/>
        </authorList>
    </citation>
    <scope>NUCLEOTIDE SEQUENCE [LARGE SCALE GENOMIC DNA]</scope>
</reference>
<dbReference type="Proteomes" id="UP000269721">
    <property type="component" value="Unassembled WGS sequence"/>
</dbReference>
<sequence length="254" mass="27208">MDRSLQTIQAVSGLAFSTFSILHVGGHTLATFSFALADSALFGLREYSQNPFVEIGVIGGSLITHVMASAAIYWRRRAKARALNQKSENGGVGQDAAPPTADAGSKVLSVAASERRLHRTTGLILGVFVFGHVYATRIAPLLVLPDPTIIDLTYITHTLSQHPIVGYTYLLVFGASGLYHSLYGVHQSLSLLGALPPHRRVRPGTWHKVAVGLGVAVGVASLAMGGMFERIDVPRRESWEAVEAGMLAPWSLRG</sequence>
<proteinExistence type="predicted"/>
<dbReference type="PANTHER" id="PTHR38409">
    <property type="entry name" value="MDM10-COMPLEMENTING PROTEIN 1"/>
    <property type="match status" value="1"/>
</dbReference>
<evidence type="ECO:0000313" key="4">
    <source>
        <dbReference type="Proteomes" id="UP000269721"/>
    </source>
</evidence>
<keyword evidence="4" id="KW-1185">Reference proteome</keyword>
<keyword evidence="1" id="KW-0812">Transmembrane</keyword>
<dbReference type="AlphaFoldDB" id="A0A4P9W9F8"/>
<feature type="transmembrane region" description="Helical" evidence="1">
    <location>
        <begin position="164"/>
        <end position="185"/>
    </location>
</feature>
<evidence type="ECO:0000256" key="1">
    <source>
        <dbReference type="SAM" id="Phobius"/>
    </source>
</evidence>
<feature type="transmembrane region" description="Helical" evidence="1">
    <location>
        <begin position="206"/>
        <end position="228"/>
    </location>
</feature>
<accession>A0A4P9W9F8</accession>
<evidence type="ECO:0000313" key="3">
    <source>
        <dbReference type="EMBL" id="RKO87430.1"/>
    </source>
</evidence>
<dbReference type="SUPFAM" id="SSF81343">
    <property type="entry name" value="Fumarate reductase respiratory complex transmembrane subunits"/>
    <property type="match status" value="1"/>
</dbReference>
<dbReference type="EMBL" id="KZ997428">
    <property type="protein sequence ID" value="RKO87430.1"/>
    <property type="molecule type" value="Genomic_DNA"/>
</dbReference>
<feature type="domain" description="Mitochondrial adapter protein MCP1 transmembrane" evidence="2">
    <location>
        <begin position="127"/>
        <end position="206"/>
    </location>
</feature>
<evidence type="ECO:0000259" key="2">
    <source>
        <dbReference type="Pfam" id="PF07950"/>
    </source>
</evidence>
<feature type="transmembrane region" description="Helical" evidence="1">
    <location>
        <begin position="12"/>
        <end position="35"/>
    </location>
</feature>
<feature type="transmembrane region" description="Helical" evidence="1">
    <location>
        <begin position="55"/>
        <end position="74"/>
    </location>
</feature>